<dbReference type="AlphaFoldDB" id="A0A1G4HZZ8"/>
<dbReference type="GeneID" id="92379342"/>
<keyword evidence="2 3" id="KW-0802">TPR repeat</keyword>
<dbReference type="SUPFAM" id="SSF48452">
    <property type="entry name" value="TPR-like"/>
    <property type="match status" value="1"/>
</dbReference>
<dbReference type="EMBL" id="CZPT02000162">
    <property type="protein sequence ID" value="SCU64804.1"/>
    <property type="molecule type" value="Genomic_DNA"/>
</dbReference>
<organism evidence="5 6">
    <name type="scientific">Trypanosoma equiperdum</name>
    <dbReference type="NCBI Taxonomy" id="5694"/>
    <lineage>
        <taxon>Eukaryota</taxon>
        <taxon>Discoba</taxon>
        <taxon>Euglenozoa</taxon>
        <taxon>Kinetoplastea</taxon>
        <taxon>Metakinetoplastina</taxon>
        <taxon>Trypanosomatida</taxon>
        <taxon>Trypanosomatidae</taxon>
        <taxon>Trypanosoma</taxon>
    </lineage>
</organism>
<accession>A0A1G4HZZ8</accession>
<evidence type="ECO:0000256" key="2">
    <source>
        <dbReference type="ARBA" id="ARBA00022803"/>
    </source>
</evidence>
<feature type="compositionally biased region" description="Polar residues" evidence="4">
    <location>
        <begin position="384"/>
        <end position="396"/>
    </location>
</feature>
<feature type="region of interest" description="Disordered" evidence="4">
    <location>
        <begin position="353"/>
        <end position="396"/>
    </location>
</feature>
<evidence type="ECO:0000256" key="4">
    <source>
        <dbReference type="SAM" id="MobiDB-lite"/>
    </source>
</evidence>
<dbReference type="PANTHER" id="PTHR22904">
    <property type="entry name" value="TPR REPEAT CONTAINING PROTEIN"/>
    <property type="match status" value="1"/>
</dbReference>
<dbReference type="Proteomes" id="UP000195570">
    <property type="component" value="Unassembled WGS sequence"/>
</dbReference>
<keyword evidence="6" id="KW-1185">Reference proteome</keyword>
<feature type="repeat" description="TPR" evidence="3">
    <location>
        <begin position="211"/>
        <end position="244"/>
    </location>
</feature>
<keyword evidence="1" id="KW-0677">Repeat</keyword>
<name>A0A1G4HZZ8_TRYEQ</name>
<dbReference type="VEuPathDB" id="TriTrypDB:TEOVI_000540200"/>
<feature type="region of interest" description="Disordered" evidence="4">
    <location>
        <begin position="268"/>
        <end position="311"/>
    </location>
</feature>
<feature type="region of interest" description="Disordered" evidence="4">
    <location>
        <begin position="22"/>
        <end position="41"/>
    </location>
</feature>
<reference evidence="5" key="1">
    <citation type="submission" date="2016-09" db="EMBL/GenBank/DDBJ databases">
        <authorList>
            <person name="Hebert L."/>
            <person name="Moumen B."/>
        </authorList>
    </citation>
    <scope>NUCLEOTIDE SEQUENCE [LARGE SCALE GENOMIC DNA]</scope>
    <source>
        <strain evidence="5">OVI</strain>
    </source>
</reference>
<proteinExistence type="predicted"/>
<dbReference type="SMART" id="SM00028">
    <property type="entry name" value="TPR"/>
    <property type="match status" value="2"/>
</dbReference>
<evidence type="ECO:0000256" key="1">
    <source>
        <dbReference type="ARBA" id="ARBA00022737"/>
    </source>
</evidence>
<dbReference type="GO" id="GO:0051879">
    <property type="term" value="F:Hsp90 protein binding"/>
    <property type="evidence" value="ECO:0007669"/>
    <property type="project" value="TreeGrafter"/>
</dbReference>
<protein>
    <submittedName>
        <fullName evidence="5">TPR repeat/Tetratricopeptide repeat, putative</fullName>
    </submittedName>
</protein>
<gene>
    <name evidence="5" type="ORF">TEOVI_000540200</name>
</gene>
<dbReference type="Gene3D" id="1.25.40.10">
    <property type="entry name" value="Tetratricopeptide repeat domain"/>
    <property type="match status" value="1"/>
</dbReference>
<dbReference type="InterPro" id="IPR019734">
    <property type="entry name" value="TPR_rpt"/>
</dbReference>
<evidence type="ECO:0000256" key="3">
    <source>
        <dbReference type="PROSITE-ProRule" id="PRU00339"/>
    </source>
</evidence>
<dbReference type="InterPro" id="IPR011990">
    <property type="entry name" value="TPR-like_helical_dom_sf"/>
</dbReference>
<dbReference type="PANTHER" id="PTHR22904:SF534">
    <property type="match status" value="1"/>
</dbReference>
<sequence>MAAMSEEHLAFMRSMGITTEDILDPPAHVGSKSLERSGSSGPSLLDNYLDADMCKTTKAVILPANGSQCKKDSFLKKVFAQNDGPKEAVTKRAPPEQLKDEGNKAFEEGRYRDALLSYSNGIDALLESDTFGLKEYKSRNVHNQPHVGYGAGAGHSSNSRRDDPKLILLAALFSNRSACYLQAAKQIGTEEAFECALRDADRAVELRPVWFKGYSRQGDVLFKMKKYSQAVEAYAMALQFDPGNNNLLYSLREARQRCCSKVQEDIRLSKQPGGGSPAAAPPPPPLYDTTKGNGGCGASNVREGSMGRRAGGEQLKLNARKLWSELKHEVEASVNQPTGDNYRLEQLRLYREQKEREKNGCSSSGSRDGLHHNHNGYDNVPRRNVSSGDTSTFCGKASSTKLRLGEIPQEFSSDAAAAYQQRLLEDFRRRKAR</sequence>
<comment type="caution">
    <text evidence="5">The sequence shown here is derived from an EMBL/GenBank/DDBJ whole genome shotgun (WGS) entry which is preliminary data.</text>
</comment>
<dbReference type="PROSITE" id="PS50005">
    <property type="entry name" value="TPR"/>
    <property type="match status" value="1"/>
</dbReference>
<evidence type="ECO:0000313" key="5">
    <source>
        <dbReference type="EMBL" id="SCU64804.1"/>
    </source>
</evidence>
<evidence type="ECO:0000313" key="6">
    <source>
        <dbReference type="Proteomes" id="UP000195570"/>
    </source>
</evidence>
<dbReference type="RefSeq" id="XP_067076501.1">
    <property type="nucleotide sequence ID" value="XM_067220400.1"/>
</dbReference>